<dbReference type="AlphaFoldDB" id="A0A9J6B615"/>
<sequence>MEYLPPEVNKIKSFALPWRLFHQYPSCKERRRSLYADTLQPMVSIRAPVPIKPLTYLHGEPRVTWNEEEISQMIVNEDLE</sequence>
<protein>
    <submittedName>
        <fullName evidence="1">Uncharacterized protein</fullName>
    </submittedName>
</protein>
<dbReference type="Proteomes" id="UP000824120">
    <property type="component" value="Chromosome 1"/>
</dbReference>
<organism evidence="1 2">
    <name type="scientific">Solanum commersonii</name>
    <name type="common">Commerson's wild potato</name>
    <name type="synonym">Commerson's nightshade</name>
    <dbReference type="NCBI Taxonomy" id="4109"/>
    <lineage>
        <taxon>Eukaryota</taxon>
        <taxon>Viridiplantae</taxon>
        <taxon>Streptophyta</taxon>
        <taxon>Embryophyta</taxon>
        <taxon>Tracheophyta</taxon>
        <taxon>Spermatophyta</taxon>
        <taxon>Magnoliopsida</taxon>
        <taxon>eudicotyledons</taxon>
        <taxon>Gunneridae</taxon>
        <taxon>Pentapetalae</taxon>
        <taxon>asterids</taxon>
        <taxon>lamiids</taxon>
        <taxon>Solanales</taxon>
        <taxon>Solanaceae</taxon>
        <taxon>Solanoideae</taxon>
        <taxon>Solaneae</taxon>
        <taxon>Solanum</taxon>
    </lineage>
</organism>
<proteinExistence type="predicted"/>
<keyword evidence="2" id="KW-1185">Reference proteome</keyword>
<evidence type="ECO:0000313" key="2">
    <source>
        <dbReference type="Proteomes" id="UP000824120"/>
    </source>
</evidence>
<comment type="caution">
    <text evidence="1">The sequence shown here is derived from an EMBL/GenBank/DDBJ whole genome shotgun (WGS) entry which is preliminary data.</text>
</comment>
<gene>
    <name evidence="1" type="ORF">H5410_003767</name>
</gene>
<name>A0A9J6B615_SOLCO</name>
<reference evidence="1 2" key="1">
    <citation type="submission" date="2020-09" db="EMBL/GenBank/DDBJ databases">
        <title>De no assembly of potato wild relative species, Solanum commersonii.</title>
        <authorList>
            <person name="Cho K."/>
        </authorList>
    </citation>
    <scope>NUCLEOTIDE SEQUENCE [LARGE SCALE GENOMIC DNA]</scope>
    <source>
        <strain evidence="1">LZ3.2</strain>
        <tissue evidence="1">Leaf</tissue>
    </source>
</reference>
<evidence type="ECO:0000313" key="1">
    <source>
        <dbReference type="EMBL" id="KAG5632050.1"/>
    </source>
</evidence>
<accession>A0A9J6B615</accession>
<dbReference type="EMBL" id="JACXVP010000001">
    <property type="protein sequence ID" value="KAG5632050.1"/>
    <property type="molecule type" value="Genomic_DNA"/>
</dbReference>